<name>A0A1I0Q9K6_9BACT</name>
<keyword evidence="3" id="KW-1185">Reference proteome</keyword>
<accession>A0A1I0Q9K6</accession>
<dbReference type="AlphaFoldDB" id="A0A1I0Q9K6"/>
<dbReference type="EMBL" id="FOIQ01000006">
    <property type="protein sequence ID" value="SEW23685.1"/>
    <property type="molecule type" value="Genomic_DNA"/>
</dbReference>
<evidence type="ECO:0000313" key="2">
    <source>
        <dbReference type="EMBL" id="SEW23685.1"/>
    </source>
</evidence>
<sequence>MGYVIIVAIEFLLTFIGVTLLIVYKNKHA</sequence>
<dbReference type="Proteomes" id="UP000199373">
    <property type="component" value="Unassembled WGS sequence"/>
</dbReference>
<organism evidence="2 3">
    <name type="scientific">Prevotella aff. ruminicola Tc2-24</name>
    <dbReference type="NCBI Taxonomy" id="81582"/>
    <lineage>
        <taxon>Bacteria</taxon>
        <taxon>Pseudomonadati</taxon>
        <taxon>Bacteroidota</taxon>
        <taxon>Bacteroidia</taxon>
        <taxon>Bacteroidales</taxon>
        <taxon>Prevotellaceae</taxon>
        <taxon>Prevotella</taxon>
    </lineage>
</organism>
<gene>
    <name evidence="2" type="ORF">SAMN04487850_2276</name>
</gene>
<protein>
    <submittedName>
        <fullName evidence="2">Uncharacterized protein</fullName>
    </submittedName>
</protein>
<keyword evidence="1" id="KW-0812">Transmembrane</keyword>
<evidence type="ECO:0000256" key="1">
    <source>
        <dbReference type="SAM" id="Phobius"/>
    </source>
</evidence>
<proteinExistence type="predicted"/>
<reference evidence="2 3" key="1">
    <citation type="submission" date="2016-10" db="EMBL/GenBank/DDBJ databases">
        <authorList>
            <person name="de Groot N.N."/>
        </authorList>
    </citation>
    <scope>NUCLEOTIDE SEQUENCE [LARGE SCALE GENOMIC DNA]</scope>
    <source>
        <strain evidence="2 3">TC2-24</strain>
    </source>
</reference>
<keyword evidence="1" id="KW-0472">Membrane</keyword>
<feature type="transmembrane region" description="Helical" evidence="1">
    <location>
        <begin position="6"/>
        <end position="24"/>
    </location>
</feature>
<keyword evidence="1" id="KW-1133">Transmembrane helix</keyword>
<evidence type="ECO:0000313" key="3">
    <source>
        <dbReference type="Proteomes" id="UP000199373"/>
    </source>
</evidence>